<dbReference type="KEGG" id="cat:CA2559_04190"/>
<organism evidence="1 2">
    <name type="scientific">Croceibacter atlanticus (strain ATCC BAA-628 / JCM 21780 / CIP 108009 / IAM 15332 / KCTC 12090 / HTCC2559)</name>
    <dbReference type="NCBI Taxonomy" id="216432"/>
    <lineage>
        <taxon>Bacteria</taxon>
        <taxon>Pseudomonadati</taxon>
        <taxon>Bacteroidota</taxon>
        <taxon>Flavobacteriia</taxon>
        <taxon>Flavobacteriales</taxon>
        <taxon>Flavobacteriaceae</taxon>
        <taxon>Croceibacter</taxon>
    </lineage>
</organism>
<name>A3U6R0_CROAH</name>
<dbReference type="NCBIfam" id="NF040656">
    <property type="entry name" value="GHMP_GYDIA"/>
    <property type="match status" value="1"/>
</dbReference>
<gene>
    <name evidence="1" type="ordered locus">CA2559_04190</name>
</gene>
<dbReference type="OrthoDB" id="5288719at2"/>
<dbReference type="InterPro" id="IPR014721">
    <property type="entry name" value="Ribsml_uS5_D2-typ_fold_subgr"/>
</dbReference>
<dbReference type="HOGENOM" id="CLU_918117_0_0_10"/>
<evidence type="ECO:0000313" key="1">
    <source>
        <dbReference type="EMBL" id="EAP87927.1"/>
    </source>
</evidence>
<dbReference type="GeneID" id="89452630"/>
<accession>A3U6R0</accession>
<keyword evidence="2" id="KW-1185">Reference proteome</keyword>
<evidence type="ECO:0008006" key="3">
    <source>
        <dbReference type="Google" id="ProtNLM"/>
    </source>
</evidence>
<dbReference type="EMBL" id="CP002046">
    <property type="protein sequence ID" value="EAP87927.1"/>
    <property type="molecule type" value="Genomic_DNA"/>
</dbReference>
<dbReference type="Gene3D" id="3.30.230.10">
    <property type="match status" value="1"/>
</dbReference>
<dbReference type="STRING" id="216432.CA2559_04190"/>
<dbReference type="Proteomes" id="UP000002297">
    <property type="component" value="Chromosome"/>
</dbReference>
<dbReference type="InterPro" id="IPR020568">
    <property type="entry name" value="Ribosomal_Su5_D2-typ_SF"/>
</dbReference>
<dbReference type="RefSeq" id="WP_013186603.1">
    <property type="nucleotide sequence ID" value="NC_014230.1"/>
</dbReference>
<protein>
    <recommendedName>
        <fullName evidence="3">GHMP kinase</fullName>
    </recommendedName>
</protein>
<evidence type="ECO:0000313" key="2">
    <source>
        <dbReference type="Proteomes" id="UP000002297"/>
    </source>
</evidence>
<dbReference type="eggNOG" id="COG1577">
    <property type="taxonomic scope" value="Bacteria"/>
</dbReference>
<reference evidence="1 2" key="1">
    <citation type="journal article" date="2010" name="J. Bacteriol.">
        <title>The complete genome sequence of Croceibacter atlanticus HTCC2559T.</title>
        <authorList>
            <person name="Oh H.M."/>
            <person name="Kang I."/>
            <person name="Ferriera S."/>
            <person name="Giovannoni S.J."/>
            <person name="Cho J.C."/>
        </authorList>
    </citation>
    <scope>NUCLEOTIDE SEQUENCE [LARGE SCALE GENOMIC DNA]</scope>
    <source>
        <strain evidence="2">ATCC BAA-628 / HTCC2559 / KCTC 12090</strain>
    </source>
</reference>
<proteinExistence type="predicted"/>
<dbReference type="AlphaFoldDB" id="A3U6R0"/>
<dbReference type="SUPFAM" id="SSF54211">
    <property type="entry name" value="Ribosomal protein S5 domain 2-like"/>
    <property type="match status" value="1"/>
</dbReference>
<dbReference type="InterPro" id="IPR047765">
    <property type="entry name" value="GHMP_GYDIA-like"/>
</dbReference>
<sequence length="308" mass="34682">MVVENPKYFYSPGKLLLTGEYVVLDGAKSLAIPTTFGQTLKITSIPEQVLRWQSVDVNNNIWFQADFELDTTSKVVTNSTLEVAQRLTQVLQVVCDLNDGFKDNFKGTLAITELEFPNNWGLGSSSTLINNLANWAQVDAFKLLKQTFGGSGYDIACAQHRTPVLYQLNEGLNISTEVSFKPSFHKELFFVHLNKKQNSRDSIKHYRSVPKDTLRNVLSKISKLTERVLTANSVQEFSDTLNKHETIISQLIKTPTIKEQLFSDYPKTIKSLGGWGGDFVLVVGNPEDKIYFKEKGYHTILSFAEMIA</sequence>